<evidence type="ECO:0000313" key="5">
    <source>
        <dbReference type="Proteomes" id="UP001642483"/>
    </source>
</evidence>
<dbReference type="Proteomes" id="UP001642483">
    <property type="component" value="Unassembled WGS sequence"/>
</dbReference>
<feature type="chain" id="PRO_5046260153" evidence="3">
    <location>
        <begin position="21"/>
        <end position="447"/>
    </location>
</feature>
<evidence type="ECO:0000313" key="4">
    <source>
        <dbReference type="EMBL" id="CAK8698008.1"/>
    </source>
</evidence>
<keyword evidence="2" id="KW-0472">Membrane</keyword>
<dbReference type="Gene3D" id="2.10.60.10">
    <property type="entry name" value="CD59"/>
    <property type="match status" value="1"/>
</dbReference>
<evidence type="ECO:0000256" key="1">
    <source>
        <dbReference type="SAM" id="MobiDB-lite"/>
    </source>
</evidence>
<keyword evidence="3" id="KW-0732">Signal</keyword>
<comment type="caution">
    <text evidence="4">The sequence shown here is derived from an EMBL/GenBank/DDBJ whole genome shotgun (WGS) entry which is preliminary data.</text>
</comment>
<feature type="signal peptide" evidence="3">
    <location>
        <begin position="1"/>
        <end position="20"/>
    </location>
</feature>
<name>A0ABP0H380_CLALP</name>
<gene>
    <name evidence="4" type="ORF">CVLEPA_LOCUS31480</name>
</gene>
<dbReference type="SUPFAM" id="SSF57302">
    <property type="entry name" value="Snake toxin-like"/>
    <property type="match status" value="1"/>
</dbReference>
<keyword evidence="2" id="KW-1133">Transmembrane helix</keyword>
<sequence length="447" mass="48558">MNKESLWFIISSLLLHDVNGLNCYACENAQSDEECLHRKVACGVDQNVCYTEVRNTSSGYVLITKSCYQDHACSILERQNEHSCPVTCSLCCSGNFCNAISPKICTCKSTNPVTEIGLTRGPRGKDGGRRTPRPGSTLTFVDDAPGPPNPATACQNQMELESIAITAPRLDCENDRQPSQCKSTASVEVLSKSDGLFISNFTNPNITFLCKRFPQAVVETSTDDGSAGVGLSCVSKATAEVFADNPPKANHNSWSVVNAFCSTLKHVENINEVCSVHKINCTFGTAEYGTDTKSLPVAVSKPFLEIFKKSSQQSVALSQNSTKGFSLSTTVIPRPATHRLSTPLISTVWGESLPIQNASTLAENSSFITQFTTNVKYEKSFLSPAKGATSLQLWAIILIAVSCCVVLAFIMWLLHRTMKNKGVYHVNRVAPQSQANEDDLKVENVSD</sequence>
<accession>A0ABP0H380</accession>
<reference evidence="4 5" key="1">
    <citation type="submission" date="2024-02" db="EMBL/GenBank/DDBJ databases">
        <authorList>
            <person name="Daric V."/>
            <person name="Darras S."/>
        </authorList>
    </citation>
    <scope>NUCLEOTIDE SEQUENCE [LARGE SCALE GENOMIC DNA]</scope>
</reference>
<protein>
    <submittedName>
        <fullName evidence="4">Uncharacterized protein</fullName>
    </submittedName>
</protein>
<dbReference type="InterPro" id="IPR045860">
    <property type="entry name" value="Snake_toxin-like_sf"/>
</dbReference>
<proteinExistence type="predicted"/>
<keyword evidence="2" id="KW-0812">Transmembrane</keyword>
<organism evidence="4 5">
    <name type="scientific">Clavelina lepadiformis</name>
    <name type="common">Light-bulb sea squirt</name>
    <name type="synonym">Ascidia lepadiformis</name>
    <dbReference type="NCBI Taxonomy" id="159417"/>
    <lineage>
        <taxon>Eukaryota</taxon>
        <taxon>Metazoa</taxon>
        <taxon>Chordata</taxon>
        <taxon>Tunicata</taxon>
        <taxon>Ascidiacea</taxon>
        <taxon>Aplousobranchia</taxon>
        <taxon>Clavelinidae</taxon>
        <taxon>Clavelina</taxon>
    </lineage>
</organism>
<dbReference type="EMBL" id="CAWYQH010000174">
    <property type="protein sequence ID" value="CAK8698008.1"/>
    <property type="molecule type" value="Genomic_DNA"/>
</dbReference>
<feature type="region of interest" description="Disordered" evidence="1">
    <location>
        <begin position="118"/>
        <end position="150"/>
    </location>
</feature>
<feature type="transmembrane region" description="Helical" evidence="2">
    <location>
        <begin position="393"/>
        <end position="414"/>
    </location>
</feature>
<keyword evidence="5" id="KW-1185">Reference proteome</keyword>
<evidence type="ECO:0000256" key="2">
    <source>
        <dbReference type="SAM" id="Phobius"/>
    </source>
</evidence>
<dbReference type="CDD" id="cd23539">
    <property type="entry name" value="TFP_LU_ECD_CinHb4_like"/>
    <property type="match status" value="1"/>
</dbReference>
<evidence type="ECO:0000256" key="3">
    <source>
        <dbReference type="SAM" id="SignalP"/>
    </source>
</evidence>